<evidence type="ECO:0000256" key="1">
    <source>
        <dbReference type="SAM" id="MobiDB-lite"/>
    </source>
</evidence>
<dbReference type="AlphaFoldDB" id="A0A158QE86"/>
<protein>
    <submittedName>
        <fullName evidence="4">EGF-like domain-containing protein</fullName>
    </submittedName>
</protein>
<accession>A0A158QE86</accession>
<evidence type="ECO:0000313" key="2">
    <source>
        <dbReference type="EMBL" id="VDL59347.1"/>
    </source>
</evidence>
<sequence>MLIGYSIEIPEVHARYALVILEPWWMVKADEYHVVASGPCVDEGDAYCIKRVPNSFCSVTKNECFCQPAYVAIQEEYGITCKPLLTSLSCHVDKDCIHVKNSICHPGAGFCACPGGTVYVAQEHACRNLAEKQTNNSFCEKCTQINGICFYADTPDKGDSENKTPKFGCSCPYKTAMPMPKQVYASNDQSLSPWAFCRAILVDVGELCNDADLICRPRNAECSSRNGDPRTCRCKSGYFPVYQQSLHYHECFKQVPCKRQRNSNGHDSDICVDLNGDGIPDDNFCSRNGTSFNLSPVHPEMHESREPMSISYSHDWPALDIILEKGKEISAMTDLDSRISDSAGENFHVSCSPNRFLACFLPPNWPPYQQLHQSLTDGTAIAYLTGERQADAVISRNCVLKPYDFAHDGTLLVASGWELGPLRNFCVNLDVDKSQNRLPCGLMYFKNETVVSMKGLLEVRTDAHVWQSSIDVRFDLRCSTFIRSSASAAVANVTSNAALAKSAASTITVTRSGSSSMSKIKSRDHQTSQRQQSEGLWSQRLSDQWNLDNVRPTPAAFDLSLKAVSSSKQLVSKVLLASPIQLKATLFDPTSTYTTFAVESCHASSGGVMHANIIDRGCPNTETDFGGNFLTYVFAQPGRDAPTMGFSPKSLSTASSFISIISSQFPAFVLSPNSNPNGSARIDSSTFQSNSSSILVKIVCAFRLCAHRAWCSLPNQCGGNQEKHQRTTFMPPKIHFAVRSLILEVLNPSPHHSDESNSLGTQSCTSVFCQPRVQLLLIMVSLGAMLCLSMICGCLVSRNHYLFHLKSSTSSPNLTICPPNGNFLTLRQSNDGSKPSPTTQPSHLLPQNGVDEISVSAAFLQHEPEQNYIQFYNPPQFQSTHQHFHTLPSTCIHETYQTLPHRRHLQCGQDLFTSPQIDNRRGLVYANGDMNEVHPTLLVPVTANTHINRTQHRKNEPEWILDNHQQPGNSTFVLETSTTVEPNNHAPEIEISNIPRNSCGVVENRPLCLISGVKTLGSSQGTRPITLAPETLYRLPSKLYMMPEFSYCLASSTCTNANNSVTAVSGDSHGGGGTSNNPIEGELLD</sequence>
<dbReference type="OrthoDB" id="6258424at2759"/>
<reference evidence="4" key="1">
    <citation type="submission" date="2016-04" db="UniProtKB">
        <authorList>
            <consortium name="WormBaseParasite"/>
        </authorList>
    </citation>
    <scope>IDENTIFICATION</scope>
</reference>
<evidence type="ECO:0000313" key="3">
    <source>
        <dbReference type="Proteomes" id="UP000274504"/>
    </source>
</evidence>
<dbReference type="Proteomes" id="UP000274504">
    <property type="component" value="Unassembled WGS sequence"/>
</dbReference>
<gene>
    <name evidence="2" type="ORF">HDID_LOCUS7029</name>
</gene>
<name>A0A158QE86_HYMDI</name>
<dbReference type="EMBL" id="UYSG01010898">
    <property type="protein sequence ID" value="VDL59347.1"/>
    <property type="molecule type" value="Genomic_DNA"/>
</dbReference>
<proteinExistence type="predicted"/>
<feature type="compositionally biased region" description="Polar residues" evidence="1">
    <location>
        <begin position="826"/>
        <end position="842"/>
    </location>
</feature>
<feature type="region of interest" description="Disordered" evidence="1">
    <location>
        <begin position="826"/>
        <end position="847"/>
    </location>
</feature>
<dbReference type="STRING" id="6216.A0A158QE86"/>
<dbReference type="WBParaSite" id="HDID_0000703101-mRNA-1">
    <property type="protein sequence ID" value="HDID_0000703101-mRNA-1"/>
    <property type="gene ID" value="HDID_0000703101"/>
</dbReference>
<evidence type="ECO:0000313" key="4">
    <source>
        <dbReference type="WBParaSite" id="HDID_0000703101-mRNA-1"/>
    </source>
</evidence>
<feature type="region of interest" description="Disordered" evidence="1">
    <location>
        <begin position="1065"/>
        <end position="1085"/>
    </location>
</feature>
<organism evidence="4">
    <name type="scientific">Hymenolepis diminuta</name>
    <name type="common">Rat tapeworm</name>
    <dbReference type="NCBI Taxonomy" id="6216"/>
    <lineage>
        <taxon>Eukaryota</taxon>
        <taxon>Metazoa</taxon>
        <taxon>Spiralia</taxon>
        <taxon>Lophotrochozoa</taxon>
        <taxon>Platyhelminthes</taxon>
        <taxon>Cestoda</taxon>
        <taxon>Eucestoda</taxon>
        <taxon>Cyclophyllidea</taxon>
        <taxon>Hymenolepididae</taxon>
        <taxon>Hymenolepis</taxon>
    </lineage>
</organism>
<reference evidence="2 3" key="2">
    <citation type="submission" date="2018-11" db="EMBL/GenBank/DDBJ databases">
        <authorList>
            <consortium name="Pathogen Informatics"/>
        </authorList>
    </citation>
    <scope>NUCLEOTIDE SEQUENCE [LARGE SCALE GENOMIC DNA]</scope>
</reference>
<feature type="region of interest" description="Disordered" evidence="1">
    <location>
        <begin position="514"/>
        <end position="536"/>
    </location>
</feature>